<protein>
    <submittedName>
        <fullName evidence="1">Uncharacterized protein</fullName>
    </submittedName>
</protein>
<evidence type="ECO:0000313" key="1">
    <source>
        <dbReference type="EMBL" id="PSJ37897.1"/>
    </source>
</evidence>
<name>A0A2P7QIT8_9SPHN</name>
<proteinExistence type="predicted"/>
<organism evidence="1 2">
    <name type="scientific">Allosphingosinicella deserti</name>
    <dbReference type="NCBI Taxonomy" id="2116704"/>
    <lineage>
        <taxon>Bacteria</taxon>
        <taxon>Pseudomonadati</taxon>
        <taxon>Pseudomonadota</taxon>
        <taxon>Alphaproteobacteria</taxon>
        <taxon>Sphingomonadales</taxon>
        <taxon>Sphingomonadaceae</taxon>
        <taxon>Allosphingosinicella</taxon>
    </lineage>
</organism>
<comment type="caution">
    <text evidence="1">The sequence shown here is derived from an EMBL/GenBank/DDBJ whole genome shotgun (WGS) entry which is preliminary data.</text>
</comment>
<keyword evidence="2" id="KW-1185">Reference proteome</keyword>
<accession>A0A2P7QIT8</accession>
<gene>
    <name evidence="1" type="ORF">C7I55_19490</name>
</gene>
<reference evidence="1 2" key="1">
    <citation type="submission" date="2018-03" db="EMBL/GenBank/DDBJ databases">
        <title>The draft genome of Sphingosinicella sp. GL-C-18.</title>
        <authorList>
            <person name="Liu L."/>
            <person name="Li L."/>
            <person name="Liang L."/>
            <person name="Zhang X."/>
            <person name="Wang T."/>
        </authorList>
    </citation>
    <scope>NUCLEOTIDE SEQUENCE [LARGE SCALE GENOMIC DNA]</scope>
    <source>
        <strain evidence="1 2">GL-C-18</strain>
    </source>
</reference>
<sequence>MPGTELPAEQFHGRWIVERVAADATAPPGFTPDRRWIDRTLQFDEDAVGWIGEAGSIAGSARCESPTWSIIWTAANVRQLAQIFRPAWSALNIPLDRVGPAHHWECDTAEPTSFGPNEGIVFPVGDDQLVLNWMDHTILLLRRAR</sequence>
<evidence type="ECO:0000313" key="2">
    <source>
        <dbReference type="Proteomes" id="UP000241167"/>
    </source>
</evidence>
<dbReference type="AlphaFoldDB" id="A0A2P7QIT8"/>
<dbReference type="Proteomes" id="UP000241167">
    <property type="component" value="Unassembled WGS sequence"/>
</dbReference>
<dbReference type="EMBL" id="PXYI01000007">
    <property type="protein sequence ID" value="PSJ37897.1"/>
    <property type="molecule type" value="Genomic_DNA"/>
</dbReference>